<dbReference type="InterPro" id="IPR036095">
    <property type="entry name" value="PTS_EIIB-like_sf"/>
</dbReference>
<evidence type="ECO:0000256" key="5">
    <source>
        <dbReference type="ARBA" id="ARBA00023163"/>
    </source>
</evidence>
<proteinExistence type="predicted"/>
<dbReference type="Gene3D" id="3.40.50.2300">
    <property type="match status" value="1"/>
</dbReference>
<dbReference type="EMBL" id="MSTR01000015">
    <property type="protein sequence ID" value="ONN41283.1"/>
    <property type="molecule type" value="Genomic_DNA"/>
</dbReference>
<dbReference type="InterPro" id="IPR007737">
    <property type="entry name" value="Mga_HTH"/>
</dbReference>
<dbReference type="Gene3D" id="1.10.10.10">
    <property type="entry name" value="Winged helix-like DNA-binding domain superfamily/Winged helix DNA-binding domain"/>
    <property type="match status" value="2"/>
</dbReference>
<dbReference type="InterPro" id="IPR013196">
    <property type="entry name" value="HTH_11"/>
</dbReference>
<dbReference type="GO" id="GO:0006355">
    <property type="term" value="P:regulation of DNA-templated transcription"/>
    <property type="evidence" value="ECO:0007669"/>
    <property type="project" value="InterPro"/>
</dbReference>
<dbReference type="InterPro" id="IPR036388">
    <property type="entry name" value="WH-like_DNA-bd_sf"/>
</dbReference>
<dbReference type="Pfam" id="PF08279">
    <property type="entry name" value="HTH_11"/>
    <property type="match status" value="1"/>
</dbReference>
<dbReference type="InterPro" id="IPR013011">
    <property type="entry name" value="PTS_EIIB_2"/>
</dbReference>
<organism evidence="9 10">
    <name type="scientific">Enterococcus mundtii</name>
    <dbReference type="NCBI Taxonomy" id="53346"/>
    <lineage>
        <taxon>Bacteria</taxon>
        <taxon>Bacillati</taxon>
        <taxon>Bacillota</taxon>
        <taxon>Bacilli</taxon>
        <taxon>Lactobacillales</taxon>
        <taxon>Enterococcaceae</taxon>
        <taxon>Enterococcus</taxon>
    </lineage>
</organism>
<dbReference type="InterPro" id="IPR036634">
    <property type="entry name" value="PRD_sf"/>
</dbReference>
<evidence type="ECO:0000313" key="10">
    <source>
        <dbReference type="Proteomes" id="UP000189299"/>
    </source>
</evidence>
<evidence type="ECO:0000259" key="8">
    <source>
        <dbReference type="PROSITE" id="PS51372"/>
    </source>
</evidence>
<keyword evidence="1" id="KW-0808">Transferase</keyword>
<evidence type="ECO:0000313" key="9">
    <source>
        <dbReference type="EMBL" id="ONN41283.1"/>
    </source>
</evidence>
<dbReference type="PROSITE" id="PS51372">
    <property type="entry name" value="PRD_2"/>
    <property type="match status" value="2"/>
</dbReference>
<evidence type="ECO:0000256" key="2">
    <source>
        <dbReference type="ARBA" id="ARBA00022737"/>
    </source>
</evidence>
<dbReference type="PANTHER" id="PTHR30185:SF18">
    <property type="entry name" value="TRANSCRIPTIONAL REGULATOR MTLR"/>
    <property type="match status" value="1"/>
</dbReference>
<dbReference type="Proteomes" id="UP000189299">
    <property type="component" value="Unassembled WGS sequence"/>
</dbReference>
<dbReference type="InterPro" id="IPR002178">
    <property type="entry name" value="PTS_EIIA_type-2_dom"/>
</dbReference>
<dbReference type="SUPFAM" id="SSF46785">
    <property type="entry name" value="Winged helix' DNA-binding domain"/>
    <property type="match status" value="1"/>
</dbReference>
<keyword evidence="4" id="KW-0010">Activator</keyword>
<dbReference type="Gene3D" id="3.40.930.10">
    <property type="entry name" value="Mannitol-specific EII, Chain A"/>
    <property type="match status" value="1"/>
</dbReference>
<dbReference type="Pfam" id="PF00874">
    <property type="entry name" value="PRD"/>
    <property type="match status" value="2"/>
</dbReference>
<dbReference type="PROSITE" id="PS51099">
    <property type="entry name" value="PTS_EIIB_TYPE_2"/>
    <property type="match status" value="1"/>
</dbReference>
<keyword evidence="2" id="KW-0677">Repeat</keyword>
<protein>
    <submittedName>
        <fullName evidence="9">Transcription antiterminator BglG</fullName>
    </submittedName>
</protein>
<dbReference type="PROSITE" id="PS51094">
    <property type="entry name" value="PTS_EIIA_TYPE_2"/>
    <property type="match status" value="1"/>
</dbReference>
<dbReference type="RefSeq" id="WP_062806060.1">
    <property type="nucleotide sequence ID" value="NZ_CABMMO010000015.1"/>
</dbReference>
<accession>A0A1V2UDA1</accession>
<dbReference type="SUPFAM" id="SSF52794">
    <property type="entry name" value="PTS system IIB component-like"/>
    <property type="match status" value="1"/>
</dbReference>
<dbReference type="SUPFAM" id="SSF55804">
    <property type="entry name" value="Phoshotransferase/anion transport protein"/>
    <property type="match status" value="1"/>
</dbReference>
<dbReference type="GO" id="GO:0008982">
    <property type="term" value="F:protein-N(PI)-phosphohistidine-sugar phosphotransferase activity"/>
    <property type="evidence" value="ECO:0007669"/>
    <property type="project" value="InterPro"/>
</dbReference>
<evidence type="ECO:0000256" key="3">
    <source>
        <dbReference type="ARBA" id="ARBA00023015"/>
    </source>
</evidence>
<keyword evidence="5" id="KW-0804">Transcription</keyword>
<dbReference type="SUPFAM" id="SSF63520">
    <property type="entry name" value="PTS-regulatory domain, PRD"/>
    <property type="match status" value="2"/>
</dbReference>
<dbReference type="PANTHER" id="PTHR30185">
    <property type="entry name" value="CRYPTIC BETA-GLUCOSIDE BGL OPERON ANTITERMINATOR"/>
    <property type="match status" value="1"/>
</dbReference>
<dbReference type="GO" id="GO:0009401">
    <property type="term" value="P:phosphoenolpyruvate-dependent sugar phosphotransferase system"/>
    <property type="evidence" value="ECO:0007669"/>
    <property type="project" value="InterPro"/>
</dbReference>
<dbReference type="InterPro" id="IPR011608">
    <property type="entry name" value="PRD"/>
</dbReference>
<evidence type="ECO:0000256" key="1">
    <source>
        <dbReference type="ARBA" id="ARBA00022679"/>
    </source>
</evidence>
<dbReference type="Pfam" id="PF00359">
    <property type="entry name" value="PTS_EIIA_2"/>
    <property type="match status" value="1"/>
</dbReference>
<keyword evidence="3" id="KW-0805">Transcription regulation</keyword>
<dbReference type="InterPro" id="IPR050661">
    <property type="entry name" value="BglG_antiterminators"/>
</dbReference>
<comment type="caution">
    <text evidence="9">The sequence shown here is derived from an EMBL/GenBank/DDBJ whole genome shotgun (WGS) entry which is preliminary data.</text>
</comment>
<gene>
    <name evidence="9" type="ORF">BTN92_13260</name>
</gene>
<dbReference type="Pfam" id="PF05043">
    <property type="entry name" value="Mga"/>
    <property type="match status" value="1"/>
</dbReference>
<sequence length="659" mass="76172">MKQTEKELLRQLIDHQGEYLTSQYLASELLLSDRTIRNYLKTLNEVIENNGGRLIAKQGQGYQLEIINKLAFALFLKQREVTVEYGDQVTEFYGSEDRKKYILNKLLLEDRAIVIDDLAEELYISRSSLVNDIQEIKEKIAEYSLKIVSKHKQGMWIEGQEQDKRHVIMDTFFGNKYTNSLKEYLGNSQFFKEINFEELVIVILDEIRESKLKVSDFVIQNLALHLALAIKRMRAGFEIQVPEITGEEIHETEYQAAKKITRRIESIMNVRFPKDEIAYLALHLMAKSNQNHKRENQKLVTELMSVLKELAQVLGQSIVEDYQFRNGLLNHLEPMLVRLERGIALENPLTKEIKKEDPRAFELTKHYFGQMPSLKGYKINEDEWAYLALHLMAAIEKNKVDCKLQALIICATGYGSAQLLKNRVLSEFGKNIAVNQVKGYYEIDEQSLENVDLIISSIDLSTMFFKVPVLHVSVFLNDQDVQKIRKVIEEHRPSCFVKPQESVSLMKEKRAFYEEQISKKWFKVYSSAPTKDQVIAELLALLQEDETENYTSEMSHQIERREKMGQIIFSEQVVVPHPAIPVGVTAKIAVGIIPDGMAWDEQGALHFVFLVSPSCIENEGITVVTKAIVKFIDRLDLQQLILAEPTFENFNQQFMKMIY</sequence>
<feature type="domain" description="PTS EIIB type-2" evidence="7">
    <location>
        <begin position="404"/>
        <end position="496"/>
    </location>
</feature>
<dbReference type="OrthoDB" id="3710983at2"/>
<feature type="domain" description="PRD" evidence="8">
    <location>
        <begin position="294"/>
        <end position="401"/>
    </location>
</feature>
<dbReference type="InterPro" id="IPR016152">
    <property type="entry name" value="PTrfase/Anion_transptr"/>
</dbReference>
<dbReference type="Gene3D" id="1.10.1790.10">
    <property type="entry name" value="PRD domain"/>
    <property type="match status" value="2"/>
</dbReference>
<dbReference type="InterPro" id="IPR036390">
    <property type="entry name" value="WH_DNA-bd_sf"/>
</dbReference>
<reference evidence="9 10" key="1">
    <citation type="submission" date="2016-12" db="EMBL/GenBank/DDBJ databases">
        <authorList>
            <person name="Song W.-J."/>
            <person name="Kurnit D.M."/>
        </authorList>
    </citation>
    <scope>NUCLEOTIDE SEQUENCE [LARGE SCALE GENOMIC DNA]</scope>
    <source>
        <strain evidence="9 10">CGB1038-1_S1</strain>
    </source>
</reference>
<dbReference type="AlphaFoldDB" id="A0A1V2UDA1"/>
<dbReference type="CDD" id="cd05568">
    <property type="entry name" value="PTS_IIB_bgl_like"/>
    <property type="match status" value="1"/>
</dbReference>
<feature type="domain" description="PRD" evidence="8">
    <location>
        <begin position="188"/>
        <end position="293"/>
    </location>
</feature>
<dbReference type="STRING" id="53346.A5802_003077"/>
<feature type="domain" description="PTS EIIA type-2" evidence="6">
    <location>
        <begin position="515"/>
        <end position="659"/>
    </location>
</feature>
<name>A0A1V2UDA1_ENTMU</name>
<evidence type="ECO:0000259" key="7">
    <source>
        <dbReference type="PROSITE" id="PS51099"/>
    </source>
</evidence>
<evidence type="ECO:0000259" key="6">
    <source>
        <dbReference type="PROSITE" id="PS51094"/>
    </source>
</evidence>
<evidence type="ECO:0000256" key="4">
    <source>
        <dbReference type="ARBA" id="ARBA00023159"/>
    </source>
</evidence>